<dbReference type="EMBL" id="JACTAM010000022">
    <property type="protein sequence ID" value="KAI2650101.1"/>
    <property type="molecule type" value="Genomic_DNA"/>
</dbReference>
<feature type="domain" description="BLOC-2 complex member HPS3 C-terminal" evidence="2">
    <location>
        <begin position="536"/>
        <end position="1028"/>
    </location>
</feature>
<dbReference type="PANTHER" id="PTHR28633:SF1">
    <property type="entry name" value="BLOC-2 COMPLEX MEMBER HPS3"/>
    <property type="match status" value="1"/>
</dbReference>
<dbReference type="Proteomes" id="UP000830375">
    <property type="component" value="Unassembled WGS sequence"/>
</dbReference>
<keyword evidence="4" id="KW-1185">Reference proteome</keyword>
<dbReference type="Pfam" id="PF14763">
    <property type="entry name" value="HPS3_C"/>
    <property type="match status" value="1"/>
</dbReference>
<protein>
    <submittedName>
        <fullName evidence="3">Hermansky-Pudlak syndrome 3 protein</fullName>
    </submittedName>
</protein>
<dbReference type="PANTHER" id="PTHR28633">
    <property type="entry name" value="HERMANSKY-PUDLAK SYNDROME 3 PROTEIN"/>
    <property type="match status" value="1"/>
</dbReference>
<organism evidence="3 4">
    <name type="scientific">Labeo rohita</name>
    <name type="common">Indian major carp</name>
    <name type="synonym">Cyprinus rohita</name>
    <dbReference type="NCBI Taxonomy" id="84645"/>
    <lineage>
        <taxon>Eukaryota</taxon>
        <taxon>Metazoa</taxon>
        <taxon>Chordata</taxon>
        <taxon>Craniata</taxon>
        <taxon>Vertebrata</taxon>
        <taxon>Euteleostomi</taxon>
        <taxon>Actinopterygii</taxon>
        <taxon>Neopterygii</taxon>
        <taxon>Teleostei</taxon>
        <taxon>Ostariophysi</taxon>
        <taxon>Cypriniformes</taxon>
        <taxon>Cyprinidae</taxon>
        <taxon>Labeoninae</taxon>
        <taxon>Labeonini</taxon>
        <taxon>Labeo</taxon>
    </lineage>
</organism>
<evidence type="ECO:0000259" key="2">
    <source>
        <dbReference type="Pfam" id="PF14763"/>
    </source>
</evidence>
<sequence length="1028" mass="115125">MVHVYNCHPFASQHIVAAEQEPGLVCCSGGALFVVSAGGCKIEAYNLQQEGCPLICRFSSMGSVLSIRHSAVGDYLVTIEEKNKATYLRAYTNWRYQAAEKTRVGVRLLGHLLRGSSFRGTPKEQMEIIEIPLFEPPLCMACCSITGDLLVGCAKSLVVFSLKRQTLSEQLSVLDFERVLILHIQGWSPSQVAFCAGYVALQTDLEILVVKLTPRQKSSQAADEHALLPEDIMTETSLDEDAEMTKDGFSPLHEQEDFFLFPKHQEMLGNDAQECGISLVLEWTGMEADSRGDMSVVYVLFRRFAPDFFQGCSVEETHLHSLQLRPMFSGKQEEASISKRGEPTCMFVFFSLPNTGYMYSLKNTVELMSTYQYPEKAHQAVLSDQFLYVITRNALQCFTVRCSAVAARVDDPYIDTTMKACPPITMEVCALRIQLFIGLKIICQDGNHIVLLTAADVDSKEDTERPARKNTESREHRALTGILVAVGLEPSSTPTLESLLSRSFLSRKTSVCKATEPADSGHGWNLYVISSVSTLQLYREIVEYSKRYEQSLSHSCIHLLSEGHLLLRTALLSLQDCDSAERAQLQEAFQESCAHLGDCFSRFDKKDCHLALPYYKMSGLTVTDVIKRNMSMSGISNGYGKGFIFFLKHSIYEETMEELSKDMADKVLDIFSVAEPAQLPHVVSSPSMLNADPDSAMTHLKQLEDSGPPSLALRKGDLNSYRQQMDRHAEMLQVYGFIEEPKLLLHGRGKAVLPTILAQHLRDTQEGLLVAAVVALHENSKIRLEEADVFFQELCKDGVEVDSSPQLLVDFWEALLVASSHESIIQELLFRLTSVYIDRITRRDHSGIRALKTAEDLINSCSHYGMLYPWVSILTPVQFNINHDHQEDLHKLQSLLCGPTLEVSSILPLLEQLSESDNTGLSVHVLCATKLGQHERSIVRLLDRCPQAIISYANNELQNDKLSLWWQKLFPEVCDRIRKTGNDTVLLSALKETLVVASKELNPLEFLDLLPDDGTAHFFLPHLLECSQ</sequence>
<dbReference type="InterPro" id="IPR017216">
    <property type="entry name" value="HPS3"/>
</dbReference>
<reference evidence="3 4" key="1">
    <citation type="submission" date="2022-01" db="EMBL/GenBank/DDBJ databases">
        <title>A high-quality chromosome-level genome assembly of rohu carp, Labeo rohita.</title>
        <authorList>
            <person name="Arick M.A. II"/>
            <person name="Hsu C.-Y."/>
            <person name="Magbanua Z."/>
            <person name="Pechanova O."/>
            <person name="Grover C."/>
            <person name="Miller E."/>
            <person name="Thrash A."/>
            <person name="Ezzel L."/>
            <person name="Alam S."/>
            <person name="Benzie J."/>
            <person name="Hamilton M."/>
            <person name="Karsi A."/>
            <person name="Lawrence M.L."/>
            <person name="Peterson D.G."/>
        </authorList>
    </citation>
    <scope>NUCLEOTIDE SEQUENCE [LARGE SCALE GENOMIC DNA]</scope>
    <source>
        <strain evidence="4">BAU-BD-2019</strain>
        <tissue evidence="3">Blood</tissue>
    </source>
</reference>
<gene>
    <name evidence="3" type="ORF">H4Q32_000016</name>
</gene>
<dbReference type="InterPro" id="IPR029438">
    <property type="entry name" value="HPS3_C"/>
</dbReference>
<dbReference type="InterPro" id="IPR029437">
    <property type="entry name" value="HPS3_N"/>
</dbReference>
<evidence type="ECO:0000259" key="1">
    <source>
        <dbReference type="Pfam" id="PF14761"/>
    </source>
</evidence>
<accession>A0ABQ8LIS6</accession>
<dbReference type="Pfam" id="PF14761">
    <property type="entry name" value="HPS3_N"/>
    <property type="match status" value="1"/>
</dbReference>
<comment type="caution">
    <text evidence="3">The sequence shown here is derived from an EMBL/GenBank/DDBJ whole genome shotgun (WGS) entry which is preliminary data.</text>
</comment>
<proteinExistence type="predicted"/>
<evidence type="ECO:0000313" key="4">
    <source>
        <dbReference type="Proteomes" id="UP000830375"/>
    </source>
</evidence>
<name>A0ABQ8LIS6_LABRO</name>
<feature type="domain" description="BLOC-2 complex member HPS3 N-terminal" evidence="1">
    <location>
        <begin position="3"/>
        <end position="474"/>
    </location>
</feature>
<evidence type="ECO:0000313" key="3">
    <source>
        <dbReference type="EMBL" id="KAI2650101.1"/>
    </source>
</evidence>